<dbReference type="PROSITE" id="PS50262">
    <property type="entry name" value="G_PROTEIN_RECEP_F1_2"/>
    <property type="match status" value="1"/>
</dbReference>
<gene>
    <name evidence="8" type="ORF">CONCODRAFT_12655</name>
</gene>
<protein>
    <submittedName>
        <fullName evidence="8">Family A G protein-coupled receptor-like protein</fullName>
    </submittedName>
</protein>
<keyword evidence="4" id="KW-0807">Transducer</keyword>
<dbReference type="SUPFAM" id="SSF81321">
    <property type="entry name" value="Family A G protein-coupled receptor-like"/>
    <property type="match status" value="1"/>
</dbReference>
<dbReference type="GO" id="GO:0004930">
    <property type="term" value="F:G protein-coupled receptor activity"/>
    <property type="evidence" value="ECO:0007669"/>
    <property type="project" value="UniProtKB-KW"/>
</dbReference>
<feature type="domain" description="G-protein coupled receptors family 1 profile" evidence="7">
    <location>
        <begin position="41"/>
        <end position="355"/>
    </location>
</feature>
<dbReference type="Proteomes" id="UP000070444">
    <property type="component" value="Unassembled WGS sequence"/>
</dbReference>
<sequence>MNSTTIPKIINNGNVYSENLGPFILSLDIIEVIVGVVGVLINSLAIYILTVKLRLKQSDTILSFVVSIFDILYSLFTVINCLVLWITNHSAILDTIYSQYVGYLYVCLASCVADSITLLSLIRYLAICKKVQYSNKFWVILILVLVTFNFMFGLIPLIQNQFKVQPSLKYSIVEFSLKNKWSVNFYYFFIWIKLGINIIIIGICYICISLYYYNYLKNYKEEEVEESEKLPKFNWRDLGGIQFDTGSIQLELDKDNNCQRKEERRRAREVNNLIIDNSATQARQSNFQNNYTIDHLIRSTLSKLYIMLIIYTLESIPIFLTQTIFRFFNIPISSTLDSVGSFLVHLIPVTNPCFVLFFHFETYQELRFFIYMNYYKFFN</sequence>
<keyword evidence="5" id="KW-0472">Membrane</keyword>
<dbReference type="InterPro" id="IPR050125">
    <property type="entry name" value="GPCR_opsins"/>
</dbReference>
<proteinExistence type="predicted"/>
<name>A0A137NSF2_CONC2</name>
<dbReference type="PANTHER" id="PTHR24240">
    <property type="entry name" value="OPSIN"/>
    <property type="match status" value="1"/>
</dbReference>
<keyword evidence="2" id="KW-0812">Transmembrane</keyword>
<dbReference type="InterPro" id="IPR017452">
    <property type="entry name" value="GPCR_Rhodpsn_7TM"/>
</dbReference>
<dbReference type="EMBL" id="KQ964832">
    <property type="protein sequence ID" value="KXN65678.1"/>
    <property type="molecule type" value="Genomic_DNA"/>
</dbReference>
<evidence type="ECO:0000313" key="9">
    <source>
        <dbReference type="Proteomes" id="UP000070444"/>
    </source>
</evidence>
<dbReference type="GO" id="GO:0016020">
    <property type="term" value="C:membrane"/>
    <property type="evidence" value="ECO:0007669"/>
    <property type="project" value="UniProtKB-SubCell"/>
</dbReference>
<dbReference type="AlphaFoldDB" id="A0A137NSF2"/>
<keyword evidence="3" id="KW-1133">Transmembrane helix</keyword>
<keyword evidence="4" id="KW-0297">G-protein coupled receptor</keyword>
<evidence type="ECO:0000256" key="3">
    <source>
        <dbReference type="ARBA" id="ARBA00022989"/>
    </source>
</evidence>
<reference evidence="8 9" key="1">
    <citation type="journal article" date="2015" name="Genome Biol. Evol.">
        <title>Phylogenomic analyses indicate that early fungi evolved digesting cell walls of algal ancestors of land plants.</title>
        <authorList>
            <person name="Chang Y."/>
            <person name="Wang S."/>
            <person name="Sekimoto S."/>
            <person name="Aerts A.L."/>
            <person name="Choi C."/>
            <person name="Clum A."/>
            <person name="LaButti K.M."/>
            <person name="Lindquist E.A."/>
            <person name="Yee Ngan C."/>
            <person name="Ohm R.A."/>
            <person name="Salamov A.A."/>
            <person name="Grigoriev I.V."/>
            <person name="Spatafora J.W."/>
            <person name="Berbee M.L."/>
        </authorList>
    </citation>
    <scope>NUCLEOTIDE SEQUENCE [LARGE SCALE GENOMIC DNA]</scope>
    <source>
        <strain evidence="8 9">NRRL 28638</strain>
    </source>
</reference>
<comment type="subcellular location">
    <subcellularLocation>
        <location evidence="1">Membrane</location>
        <topology evidence="1">Multi-pass membrane protein</topology>
    </subcellularLocation>
</comment>
<evidence type="ECO:0000256" key="1">
    <source>
        <dbReference type="ARBA" id="ARBA00004141"/>
    </source>
</evidence>
<keyword evidence="9" id="KW-1185">Reference proteome</keyword>
<evidence type="ECO:0000256" key="4">
    <source>
        <dbReference type="ARBA" id="ARBA00023040"/>
    </source>
</evidence>
<evidence type="ECO:0000313" key="8">
    <source>
        <dbReference type="EMBL" id="KXN65678.1"/>
    </source>
</evidence>
<evidence type="ECO:0000259" key="7">
    <source>
        <dbReference type="PROSITE" id="PS50262"/>
    </source>
</evidence>
<dbReference type="Pfam" id="PF00001">
    <property type="entry name" value="7tm_1"/>
    <property type="match status" value="1"/>
</dbReference>
<evidence type="ECO:0000256" key="6">
    <source>
        <dbReference type="ARBA" id="ARBA00023170"/>
    </source>
</evidence>
<evidence type="ECO:0000256" key="5">
    <source>
        <dbReference type="ARBA" id="ARBA00023136"/>
    </source>
</evidence>
<dbReference type="Gene3D" id="1.20.1070.10">
    <property type="entry name" value="Rhodopsin 7-helix transmembrane proteins"/>
    <property type="match status" value="1"/>
</dbReference>
<dbReference type="InterPro" id="IPR000276">
    <property type="entry name" value="GPCR_Rhodpsn"/>
</dbReference>
<evidence type="ECO:0000256" key="2">
    <source>
        <dbReference type="ARBA" id="ARBA00022692"/>
    </source>
</evidence>
<organism evidence="8 9">
    <name type="scientific">Conidiobolus coronatus (strain ATCC 28846 / CBS 209.66 / NRRL 28638)</name>
    <name type="common">Delacroixia coronata</name>
    <dbReference type="NCBI Taxonomy" id="796925"/>
    <lineage>
        <taxon>Eukaryota</taxon>
        <taxon>Fungi</taxon>
        <taxon>Fungi incertae sedis</taxon>
        <taxon>Zoopagomycota</taxon>
        <taxon>Entomophthoromycotina</taxon>
        <taxon>Entomophthoromycetes</taxon>
        <taxon>Entomophthorales</taxon>
        <taxon>Ancylistaceae</taxon>
        <taxon>Conidiobolus</taxon>
    </lineage>
</organism>
<accession>A0A137NSF2</accession>
<keyword evidence="6 8" id="KW-0675">Receptor</keyword>